<evidence type="ECO:0000313" key="1">
    <source>
        <dbReference type="EMBL" id="MEX5284108.1"/>
    </source>
</evidence>
<sequence>MHPIETGNCKQIITECKPVIPLLLLRYESIATYYTEEPGFIYDDQNEPYEQIFRLREFIPNKMISSFMIYAKDRKISRQQNIFIRHTYWDKKHDKQYISEKDDARKKHLLTAMPSLYGRTLWIDSQNRHFVNIIRILQDIQLHIEKGVVFHKSKQQKRWSDLEICILFDWGKYCRIWDGSQENDHFGKWLKSLKYTIKQILKTTLDEDKSLEKITLDQSFPLMLFRDLVCGLHKK</sequence>
<evidence type="ECO:0000313" key="2">
    <source>
        <dbReference type="Proteomes" id="UP001559623"/>
    </source>
</evidence>
<gene>
    <name evidence="1" type="ORF">QCO44_00395</name>
</gene>
<accession>A0ABV3X1X1</accession>
<dbReference type="EMBL" id="JARVLH010000001">
    <property type="protein sequence ID" value="MEX5284108.1"/>
    <property type="molecule type" value="Genomic_DNA"/>
</dbReference>
<keyword evidence="2" id="KW-1185">Reference proteome</keyword>
<dbReference type="Proteomes" id="UP001559623">
    <property type="component" value="Unassembled WGS sequence"/>
</dbReference>
<organism evidence="1 2">
    <name type="scientific">Selenomonas sputigena</name>
    <dbReference type="NCBI Taxonomy" id="69823"/>
    <lineage>
        <taxon>Bacteria</taxon>
        <taxon>Bacillati</taxon>
        <taxon>Bacillota</taxon>
        <taxon>Negativicutes</taxon>
        <taxon>Selenomonadales</taxon>
        <taxon>Selenomonadaceae</taxon>
        <taxon>Selenomonas</taxon>
    </lineage>
</organism>
<protein>
    <submittedName>
        <fullName evidence="1">Uncharacterized protein</fullName>
    </submittedName>
</protein>
<comment type="caution">
    <text evidence="1">The sequence shown here is derived from an EMBL/GenBank/DDBJ whole genome shotgun (WGS) entry which is preliminary data.</text>
</comment>
<dbReference type="RefSeq" id="WP_368845841.1">
    <property type="nucleotide sequence ID" value="NZ_CP194411.1"/>
</dbReference>
<name>A0ABV3X1X1_9FIRM</name>
<proteinExistence type="predicted"/>
<reference evidence="1 2" key="1">
    <citation type="submission" date="2023-04" db="EMBL/GenBank/DDBJ databases">
        <title>Genome Sequence of Selenomonas sputigena ATCC 33150.</title>
        <authorList>
            <person name="Miller D.P."/>
            <person name="Anvari S."/>
            <person name="Polson S.W."/>
            <person name="Macdonald M."/>
            <person name="Mcdowell J.V."/>
        </authorList>
    </citation>
    <scope>NUCLEOTIDE SEQUENCE [LARGE SCALE GENOMIC DNA]</scope>
    <source>
        <strain evidence="1 2">ATCC 33150</strain>
    </source>
</reference>